<evidence type="ECO:0000259" key="2">
    <source>
        <dbReference type="SMART" id="SM00458"/>
    </source>
</evidence>
<evidence type="ECO:0000313" key="4">
    <source>
        <dbReference type="Proteomes" id="UP001499854"/>
    </source>
</evidence>
<dbReference type="SMART" id="SM00710">
    <property type="entry name" value="PbH1"/>
    <property type="match status" value="4"/>
</dbReference>
<dbReference type="RefSeq" id="WP_344657444.1">
    <property type="nucleotide sequence ID" value="NZ_BAAAQM010000013.1"/>
</dbReference>
<dbReference type="SUPFAM" id="SSF50370">
    <property type="entry name" value="Ricin B-like lectins"/>
    <property type="match status" value="1"/>
</dbReference>
<reference evidence="3 4" key="1">
    <citation type="journal article" date="2019" name="Int. J. Syst. Evol. Microbiol.">
        <title>The Global Catalogue of Microorganisms (GCM) 10K type strain sequencing project: providing services to taxonomists for standard genome sequencing and annotation.</title>
        <authorList>
            <consortium name="The Broad Institute Genomics Platform"/>
            <consortium name="The Broad Institute Genome Sequencing Center for Infectious Disease"/>
            <person name="Wu L."/>
            <person name="Ma J."/>
        </authorList>
    </citation>
    <scope>NUCLEOTIDE SEQUENCE [LARGE SCALE GENOMIC DNA]</scope>
    <source>
        <strain evidence="3 4">JCM 16013</strain>
    </source>
</reference>
<keyword evidence="4" id="KW-1185">Reference proteome</keyword>
<evidence type="ECO:0000256" key="1">
    <source>
        <dbReference type="SAM" id="SignalP"/>
    </source>
</evidence>
<proteinExistence type="predicted"/>
<gene>
    <name evidence="3" type="ORF">GCM10009838_28310</name>
</gene>
<dbReference type="Gene3D" id="2.160.20.10">
    <property type="entry name" value="Single-stranded right-handed beta-helix, Pectin lyase-like"/>
    <property type="match status" value="2"/>
</dbReference>
<comment type="caution">
    <text evidence="3">The sequence shown here is derived from an EMBL/GenBank/DDBJ whole genome shotgun (WGS) entry which is preliminary data.</text>
</comment>
<accession>A0ABN2RFS9</accession>
<dbReference type="InterPro" id="IPR035992">
    <property type="entry name" value="Ricin_B-like_lectins"/>
</dbReference>
<dbReference type="PROSITE" id="PS50231">
    <property type="entry name" value="RICIN_B_LECTIN"/>
    <property type="match status" value="1"/>
</dbReference>
<dbReference type="SUPFAM" id="SSF51126">
    <property type="entry name" value="Pectin lyase-like"/>
    <property type="match status" value="1"/>
</dbReference>
<dbReference type="InterPro" id="IPR006626">
    <property type="entry name" value="PbH1"/>
</dbReference>
<dbReference type="EMBL" id="BAAAQM010000013">
    <property type="protein sequence ID" value="GAA1968195.1"/>
    <property type="molecule type" value="Genomic_DNA"/>
</dbReference>
<dbReference type="InterPro" id="IPR012334">
    <property type="entry name" value="Pectin_lyas_fold"/>
</dbReference>
<dbReference type="PANTHER" id="PTHR36453">
    <property type="entry name" value="SECRETED PROTEIN-RELATED"/>
    <property type="match status" value="1"/>
</dbReference>
<dbReference type="InterPro" id="IPR000772">
    <property type="entry name" value="Ricin_B_lectin"/>
</dbReference>
<dbReference type="Proteomes" id="UP001499854">
    <property type="component" value="Unassembled WGS sequence"/>
</dbReference>
<evidence type="ECO:0000313" key="3">
    <source>
        <dbReference type="EMBL" id="GAA1968195.1"/>
    </source>
</evidence>
<organism evidence="3 4">
    <name type="scientific">Catenulispora subtropica</name>
    <dbReference type="NCBI Taxonomy" id="450798"/>
    <lineage>
        <taxon>Bacteria</taxon>
        <taxon>Bacillati</taxon>
        <taxon>Actinomycetota</taxon>
        <taxon>Actinomycetes</taxon>
        <taxon>Catenulisporales</taxon>
        <taxon>Catenulisporaceae</taxon>
        <taxon>Catenulispora</taxon>
    </lineage>
</organism>
<dbReference type="PANTHER" id="PTHR36453:SF2">
    <property type="entry name" value="APPLE DOMAIN-CONTAINING PROTEIN"/>
    <property type="match status" value="1"/>
</dbReference>
<dbReference type="Pfam" id="PF00652">
    <property type="entry name" value="Ricin_B_lectin"/>
    <property type="match status" value="1"/>
</dbReference>
<feature type="chain" id="PRO_5045902594" evidence="1">
    <location>
        <begin position="40"/>
        <end position="802"/>
    </location>
</feature>
<sequence>MIPRTRRREGVRRPSALAAAATLTAAVATAFGAATVSHAATAATLYVSPTGSGTACSAGAPCSITQAQSSVRTMNTNMTGDIVVQLAGGTYRLSAPLVFTAADSGTNGYTVSWQAAPGATPVLSGGQQVSGWTLHDSADNIWAAAVPAGADSRQLYVDGALAPRAAITISRNDVQITASGMNIVNSALNYLATLPQQNRIELESQNSFTDRYAPVSSINGTTITMQQPAWNNNNWGYDTLARPFAGGQLSLENSYSFLKNAGQWFLDPQAGQLYYKAASGQSPSGHDIELPHLTSLVQMSGSYSTPVSHIAFQGIAFEHTTWLGPSSSIGYADQQTGTFLAKQYTQPGDFLSSCQSGCQLFEATRNSWNQVPAAVQVSAASHITFSGDTFTHLGQVGLGIGNDADANASGVGLGAADITADHDTFTDDSGAGIVVGGVQPDAHHPSNAAMTVQNVTLTNNLVTGVAEDYKDMSGILSTYATHTDIEHNEVSNLAYDGIDVGWGWGMNDPGGSQDYVNRGTYNYQPIYSTPTTLKNSVVSYNKVHGTKKVFHDGGSIYTLSADPGATINNNYIYDNQHTVGLYLDEGSRYETLSNNVVQDTGVWAFTNANSNNNTNDSTFSDNWYNSGATNVATGSPHNNVLTGNVQVSGAWPTAAQQVIDGSGVSGSTGGSNTGELHAVGAAKCLDVPNSSTTGGTQLQIYTCSGGTNQVFTRTASGQLTVYSGSTQMCLDANAKGTTNGTKVIIWSCNGQTNQQWNLNADGTITGVQSGLCLDVSGASTANGALVQLWTCNGQTNQQWKLG</sequence>
<dbReference type="SMART" id="SM00458">
    <property type="entry name" value="RICIN"/>
    <property type="match status" value="1"/>
</dbReference>
<dbReference type="CDD" id="cd23418">
    <property type="entry name" value="beta-trefoil_Ricin_XLN-like"/>
    <property type="match status" value="1"/>
</dbReference>
<feature type="signal peptide" evidence="1">
    <location>
        <begin position="1"/>
        <end position="39"/>
    </location>
</feature>
<protein>
    <submittedName>
        <fullName evidence="3">RICIN domain-containing protein</fullName>
    </submittedName>
</protein>
<dbReference type="Gene3D" id="2.80.10.50">
    <property type="match status" value="2"/>
</dbReference>
<feature type="domain" description="Ricin B lectin" evidence="2">
    <location>
        <begin position="673"/>
        <end position="802"/>
    </location>
</feature>
<name>A0ABN2RFS9_9ACTN</name>
<dbReference type="InterPro" id="IPR011050">
    <property type="entry name" value="Pectin_lyase_fold/virulence"/>
</dbReference>
<keyword evidence="1" id="KW-0732">Signal</keyword>